<dbReference type="GeneID" id="87840256"/>
<evidence type="ECO:0000313" key="2">
    <source>
        <dbReference type="EMBL" id="KAK3299595.1"/>
    </source>
</evidence>
<protein>
    <submittedName>
        <fullName evidence="2">Uncharacterized protein</fullName>
    </submittedName>
</protein>
<gene>
    <name evidence="2" type="ORF">B0H64DRAFT_389095</name>
</gene>
<reference evidence="2" key="2">
    <citation type="submission" date="2023-06" db="EMBL/GenBank/DDBJ databases">
        <authorList>
            <consortium name="Lawrence Berkeley National Laboratory"/>
            <person name="Haridas S."/>
            <person name="Hensen N."/>
            <person name="Bonometti L."/>
            <person name="Westerberg I."/>
            <person name="Brannstrom I.O."/>
            <person name="Guillou S."/>
            <person name="Cros-Aarteil S."/>
            <person name="Calhoun S."/>
            <person name="Kuo A."/>
            <person name="Mondo S."/>
            <person name="Pangilinan J."/>
            <person name="Riley R."/>
            <person name="Labutti K."/>
            <person name="Andreopoulos B."/>
            <person name="Lipzen A."/>
            <person name="Chen C."/>
            <person name="Yanf M."/>
            <person name="Daum C."/>
            <person name="Ng V."/>
            <person name="Clum A."/>
            <person name="Steindorff A."/>
            <person name="Ohm R."/>
            <person name="Martin F."/>
            <person name="Silar P."/>
            <person name="Natvig D."/>
            <person name="Lalanne C."/>
            <person name="Gautier V."/>
            <person name="Ament-Velasquez S.L."/>
            <person name="Kruys A."/>
            <person name="Hutchinson M.I."/>
            <person name="Powell A.J."/>
            <person name="Barry K."/>
            <person name="Miller A.N."/>
            <person name="Grigoriev I.V."/>
            <person name="Debuchy R."/>
            <person name="Gladieux P."/>
            <person name="Thoren M.H."/>
            <person name="Johannesson H."/>
        </authorList>
    </citation>
    <scope>NUCLEOTIDE SEQUENCE</scope>
    <source>
        <strain evidence="2">CBS 168.71</strain>
    </source>
</reference>
<dbReference type="AlphaFoldDB" id="A0AAE0HN62"/>
<sequence length="377" mass="40414">MLHWEGTDSGVMTLDFESIQCMARLRSLHAAPKEGHYRRGYDANYNALLVEGAFTIAHELVHCFVGFLSGDRALRTPPSFLPVGFEQRGSNHGESGRMWELLVLGGCVSLSGLTGKDDELPQLRIWLENNHKEIVVDPEVVEAIVQRRFGFPLRTIGEWERVGKRDRKAASVSRLLNGVKSLIFGPAQPKSRRPPSRPPVGLVEVTKTSQGSGDHASPTPAALRHISCGPPGPPTTTSEAAVGGQRGPEPATREHDTRQATTPAREAPPNPDHPRHDLPRSQGPRITEVTAPRKTPVSAERNARPSAPVAPVARSSNSATSSRNPRASFQSPSTTTTTASPHGSPSSGRGLRCQEGVSAAGVGKGARSTKGRPQTPT</sequence>
<comment type="caution">
    <text evidence="2">The sequence shown here is derived from an EMBL/GenBank/DDBJ whole genome shotgun (WGS) entry which is preliminary data.</text>
</comment>
<reference evidence="2" key="1">
    <citation type="journal article" date="2023" name="Mol. Phylogenet. Evol.">
        <title>Genome-scale phylogeny and comparative genomics of the fungal order Sordariales.</title>
        <authorList>
            <person name="Hensen N."/>
            <person name="Bonometti L."/>
            <person name="Westerberg I."/>
            <person name="Brannstrom I.O."/>
            <person name="Guillou S."/>
            <person name="Cros-Aarteil S."/>
            <person name="Calhoun S."/>
            <person name="Haridas S."/>
            <person name="Kuo A."/>
            <person name="Mondo S."/>
            <person name="Pangilinan J."/>
            <person name="Riley R."/>
            <person name="LaButti K."/>
            <person name="Andreopoulos B."/>
            <person name="Lipzen A."/>
            <person name="Chen C."/>
            <person name="Yan M."/>
            <person name="Daum C."/>
            <person name="Ng V."/>
            <person name="Clum A."/>
            <person name="Steindorff A."/>
            <person name="Ohm R.A."/>
            <person name="Martin F."/>
            <person name="Silar P."/>
            <person name="Natvig D.O."/>
            <person name="Lalanne C."/>
            <person name="Gautier V."/>
            <person name="Ament-Velasquez S.L."/>
            <person name="Kruys A."/>
            <person name="Hutchinson M.I."/>
            <person name="Powell A.J."/>
            <person name="Barry K."/>
            <person name="Miller A.N."/>
            <person name="Grigoriev I.V."/>
            <person name="Debuchy R."/>
            <person name="Gladieux P."/>
            <person name="Hiltunen Thoren M."/>
            <person name="Johannesson H."/>
        </authorList>
    </citation>
    <scope>NUCLEOTIDE SEQUENCE</scope>
    <source>
        <strain evidence="2">CBS 168.71</strain>
    </source>
</reference>
<dbReference type="Proteomes" id="UP001278766">
    <property type="component" value="Unassembled WGS sequence"/>
</dbReference>
<name>A0AAE0HN62_9PEZI</name>
<organism evidence="2 3">
    <name type="scientific">Chaetomium fimeti</name>
    <dbReference type="NCBI Taxonomy" id="1854472"/>
    <lineage>
        <taxon>Eukaryota</taxon>
        <taxon>Fungi</taxon>
        <taxon>Dikarya</taxon>
        <taxon>Ascomycota</taxon>
        <taxon>Pezizomycotina</taxon>
        <taxon>Sordariomycetes</taxon>
        <taxon>Sordariomycetidae</taxon>
        <taxon>Sordariales</taxon>
        <taxon>Chaetomiaceae</taxon>
        <taxon>Chaetomium</taxon>
    </lineage>
</organism>
<evidence type="ECO:0000256" key="1">
    <source>
        <dbReference type="SAM" id="MobiDB-lite"/>
    </source>
</evidence>
<dbReference type="EMBL" id="JAUEPN010000002">
    <property type="protein sequence ID" value="KAK3299595.1"/>
    <property type="molecule type" value="Genomic_DNA"/>
</dbReference>
<keyword evidence="3" id="KW-1185">Reference proteome</keyword>
<dbReference type="RefSeq" id="XP_062663109.1">
    <property type="nucleotide sequence ID" value="XM_062803308.1"/>
</dbReference>
<feature type="region of interest" description="Disordered" evidence="1">
    <location>
        <begin position="185"/>
        <end position="377"/>
    </location>
</feature>
<accession>A0AAE0HN62</accession>
<proteinExistence type="predicted"/>
<evidence type="ECO:0000313" key="3">
    <source>
        <dbReference type="Proteomes" id="UP001278766"/>
    </source>
</evidence>
<feature type="compositionally biased region" description="Low complexity" evidence="1">
    <location>
        <begin position="304"/>
        <end position="347"/>
    </location>
</feature>